<protein>
    <submittedName>
        <fullName evidence="2">Uncharacterized protein</fullName>
    </submittedName>
</protein>
<comment type="caution">
    <text evidence="2">The sequence shown here is derived from an EMBL/GenBank/DDBJ whole genome shotgun (WGS) entry which is preliminary data.</text>
</comment>
<evidence type="ECO:0000313" key="2">
    <source>
        <dbReference type="EMBL" id="KAJ7423642.1"/>
    </source>
</evidence>
<accession>A0ABQ9DQI8</accession>
<gene>
    <name evidence="2" type="ORF">WISP_33055</name>
</gene>
<organism evidence="2 3">
    <name type="scientific">Willisornis vidua</name>
    <name type="common">Xingu scale-backed antbird</name>
    <dbReference type="NCBI Taxonomy" id="1566151"/>
    <lineage>
        <taxon>Eukaryota</taxon>
        <taxon>Metazoa</taxon>
        <taxon>Chordata</taxon>
        <taxon>Craniata</taxon>
        <taxon>Vertebrata</taxon>
        <taxon>Euteleostomi</taxon>
        <taxon>Archelosauria</taxon>
        <taxon>Archosauria</taxon>
        <taxon>Dinosauria</taxon>
        <taxon>Saurischia</taxon>
        <taxon>Theropoda</taxon>
        <taxon>Coelurosauria</taxon>
        <taxon>Aves</taxon>
        <taxon>Neognathae</taxon>
        <taxon>Neoaves</taxon>
        <taxon>Telluraves</taxon>
        <taxon>Australaves</taxon>
        <taxon>Passeriformes</taxon>
        <taxon>Thamnophilidae</taxon>
        <taxon>Willisornis</taxon>
    </lineage>
</organism>
<evidence type="ECO:0000256" key="1">
    <source>
        <dbReference type="SAM" id="MobiDB-lite"/>
    </source>
</evidence>
<proteinExistence type="predicted"/>
<keyword evidence="3" id="KW-1185">Reference proteome</keyword>
<name>A0ABQ9DQI8_9PASS</name>
<sequence length="137" mass="15318">MFDAVVVDNDPDQIFGLEGNCLYPGSEKSSVLDSPGVRIQHQSVCERESTSQRFDMGEFPWGNDFCPYCSLSPEDIKLEQMGNALILTCQVKNTGPYSEQLSEATGPRLHNLRQFPSEFPPEEEAEADNRKGLQSRS</sequence>
<dbReference type="Proteomes" id="UP001145742">
    <property type="component" value="Unassembled WGS sequence"/>
</dbReference>
<dbReference type="EMBL" id="WHWB01032789">
    <property type="protein sequence ID" value="KAJ7423642.1"/>
    <property type="molecule type" value="Genomic_DNA"/>
</dbReference>
<reference evidence="2" key="1">
    <citation type="submission" date="2019-10" db="EMBL/GenBank/DDBJ databases">
        <authorList>
            <person name="Soares A.E.R."/>
            <person name="Aleixo A."/>
            <person name="Schneider P."/>
            <person name="Miyaki C.Y."/>
            <person name="Schneider M.P."/>
            <person name="Mello C."/>
            <person name="Vasconcelos A.T.R."/>
        </authorList>
    </citation>
    <scope>NUCLEOTIDE SEQUENCE</scope>
    <source>
        <tissue evidence="2">Muscle</tissue>
    </source>
</reference>
<evidence type="ECO:0000313" key="3">
    <source>
        <dbReference type="Proteomes" id="UP001145742"/>
    </source>
</evidence>
<feature type="region of interest" description="Disordered" evidence="1">
    <location>
        <begin position="97"/>
        <end position="137"/>
    </location>
</feature>